<dbReference type="EMBL" id="GL378429">
    <property type="protein sequence ID" value="EFJ40047.1"/>
    <property type="molecule type" value="Genomic_DNA"/>
</dbReference>
<dbReference type="OrthoDB" id="545562at2759"/>
<accession>D8UJM4</accession>
<proteinExistence type="predicted"/>
<evidence type="ECO:0000313" key="1">
    <source>
        <dbReference type="EMBL" id="EFJ40047.1"/>
    </source>
</evidence>
<name>D8UJM4_VOLCA</name>
<keyword evidence="2" id="KW-1185">Reference proteome</keyword>
<reference evidence="1 2" key="1">
    <citation type="journal article" date="2010" name="Science">
        <title>Genomic analysis of organismal complexity in the multicellular green alga Volvox carteri.</title>
        <authorList>
            <person name="Prochnik S.E."/>
            <person name="Umen J."/>
            <person name="Nedelcu A.M."/>
            <person name="Hallmann A."/>
            <person name="Miller S.M."/>
            <person name="Nishii I."/>
            <person name="Ferris P."/>
            <person name="Kuo A."/>
            <person name="Mitros T."/>
            <person name="Fritz-Laylin L.K."/>
            <person name="Hellsten U."/>
            <person name="Chapman J."/>
            <person name="Simakov O."/>
            <person name="Rensing S.A."/>
            <person name="Terry A."/>
            <person name="Pangilinan J."/>
            <person name="Kapitonov V."/>
            <person name="Jurka J."/>
            <person name="Salamov A."/>
            <person name="Shapiro H."/>
            <person name="Schmutz J."/>
            <person name="Grimwood J."/>
            <person name="Lindquist E."/>
            <person name="Lucas S."/>
            <person name="Grigoriev I.V."/>
            <person name="Schmitt R."/>
            <person name="Kirk D."/>
            <person name="Rokhsar D.S."/>
        </authorList>
    </citation>
    <scope>NUCLEOTIDE SEQUENCE [LARGE SCALE GENOMIC DNA]</scope>
    <source>
        <strain evidence="2">f. Nagariensis / Eve</strain>
    </source>
</reference>
<evidence type="ECO:0000313" key="2">
    <source>
        <dbReference type="Proteomes" id="UP000001058"/>
    </source>
</evidence>
<dbReference type="InParanoid" id="D8UJM4"/>
<protein>
    <submittedName>
        <fullName evidence="1">Uncharacterized protein</fullName>
    </submittedName>
</protein>
<dbReference type="GeneID" id="9621167"/>
<sequence>MVAVPPGNLLQMIQSISTQLDNLQQNMAAMREDQTRDRAHRLRNVVVQLLLYTCGAQSFRETSSTWYQNMLADRVSQLPQLAQKLGLTAAELAEQANTVITRQNGLTHPASLAALEQEIEEVRGLITIELEGICPQECRLVRSYEIFKCFFPERFC</sequence>
<gene>
    <name evidence="1" type="ORF">VOLCADRAFT_100187</name>
</gene>
<dbReference type="KEGG" id="vcn:VOLCADRAFT_100187"/>
<dbReference type="RefSeq" id="XP_002958859.1">
    <property type="nucleotide sequence ID" value="XM_002958813.1"/>
</dbReference>
<organism evidence="2">
    <name type="scientific">Volvox carteri f. nagariensis</name>
    <dbReference type="NCBI Taxonomy" id="3068"/>
    <lineage>
        <taxon>Eukaryota</taxon>
        <taxon>Viridiplantae</taxon>
        <taxon>Chlorophyta</taxon>
        <taxon>core chlorophytes</taxon>
        <taxon>Chlorophyceae</taxon>
        <taxon>CS clade</taxon>
        <taxon>Chlamydomonadales</taxon>
        <taxon>Volvocaceae</taxon>
        <taxon>Volvox</taxon>
    </lineage>
</organism>
<dbReference type="AlphaFoldDB" id="D8UJM4"/>
<dbReference type="Proteomes" id="UP000001058">
    <property type="component" value="Unassembled WGS sequence"/>
</dbReference>